<accession>A0A645IDJ3</accession>
<sequence length="139" mass="15885">MHYFTLGELLPPFRQFSLLADGNLLARIEQALDVGLGCMVRNPTHLLIVSLGERQVEDTGNLNGISLKHFVEIPKTKEQNTIRVLFFDLTVLDHHRCQFFFFSHTQYKVVVMASTNFRPLSSLLPLKMVPLSHAKLSFM</sequence>
<proteinExistence type="predicted"/>
<dbReference type="EMBL" id="VSSQ01112444">
    <property type="protein sequence ID" value="MPN49317.1"/>
    <property type="molecule type" value="Genomic_DNA"/>
</dbReference>
<dbReference type="AlphaFoldDB" id="A0A645IDJ3"/>
<reference evidence="1" key="1">
    <citation type="submission" date="2019-08" db="EMBL/GenBank/DDBJ databases">
        <authorList>
            <person name="Kucharzyk K."/>
            <person name="Murdoch R.W."/>
            <person name="Higgins S."/>
            <person name="Loffler F."/>
        </authorList>
    </citation>
    <scope>NUCLEOTIDE SEQUENCE</scope>
</reference>
<organism evidence="1">
    <name type="scientific">bioreactor metagenome</name>
    <dbReference type="NCBI Taxonomy" id="1076179"/>
    <lineage>
        <taxon>unclassified sequences</taxon>
        <taxon>metagenomes</taxon>
        <taxon>ecological metagenomes</taxon>
    </lineage>
</organism>
<evidence type="ECO:0000313" key="1">
    <source>
        <dbReference type="EMBL" id="MPN49317.1"/>
    </source>
</evidence>
<name>A0A645IDJ3_9ZZZZ</name>
<gene>
    <name evidence="1" type="ORF">SDC9_196934</name>
</gene>
<protein>
    <submittedName>
        <fullName evidence="1">Uncharacterized protein</fullName>
    </submittedName>
</protein>
<comment type="caution">
    <text evidence="1">The sequence shown here is derived from an EMBL/GenBank/DDBJ whole genome shotgun (WGS) entry which is preliminary data.</text>
</comment>
<dbReference type="AntiFam" id="ANF00084">
    <property type="entry name" value="Shadow ORF (opposite mutS)"/>
</dbReference>